<protein>
    <submittedName>
        <fullName evidence="1">Uncharacterized protein</fullName>
    </submittedName>
</protein>
<dbReference type="AlphaFoldDB" id="A0A917GP89"/>
<reference evidence="1" key="2">
    <citation type="submission" date="2020-09" db="EMBL/GenBank/DDBJ databases">
        <authorList>
            <person name="Sun Q."/>
            <person name="Zhou Y."/>
        </authorList>
    </citation>
    <scope>NUCLEOTIDE SEQUENCE</scope>
    <source>
        <strain evidence="1">CGMCC 1.12187</strain>
    </source>
</reference>
<organism evidence="1 2">
    <name type="scientific">Kocuria dechangensis</name>
    <dbReference type="NCBI Taxonomy" id="1176249"/>
    <lineage>
        <taxon>Bacteria</taxon>
        <taxon>Bacillati</taxon>
        <taxon>Actinomycetota</taxon>
        <taxon>Actinomycetes</taxon>
        <taxon>Micrococcales</taxon>
        <taxon>Micrococcaceae</taxon>
        <taxon>Kocuria</taxon>
    </lineage>
</organism>
<keyword evidence="2" id="KW-1185">Reference proteome</keyword>
<dbReference type="EMBL" id="BMEQ01000005">
    <property type="protein sequence ID" value="GGG52573.1"/>
    <property type="molecule type" value="Genomic_DNA"/>
</dbReference>
<evidence type="ECO:0000313" key="2">
    <source>
        <dbReference type="Proteomes" id="UP000638848"/>
    </source>
</evidence>
<dbReference type="Proteomes" id="UP000638848">
    <property type="component" value="Unassembled WGS sequence"/>
</dbReference>
<sequence length="181" mass="20129">MSDQPQHSTDDAGVPAGAAVQADKLQAYMLGHYMGALSGIRLFDEARRTWSGTPYEGQFAAFVEDIQNDIEHLEAMLDRLGATRRQVVRTLGTVTGVASRLNPLSRIRERAGIAAHGELEMLQSLVVAKRSMWVTLLELAPAEPRLDAEELRKLEADAADQYDRLRTIARRTARDRFLARA</sequence>
<evidence type="ECO:0000313" key="1">
    <source>
        <dbReference type="EMBL" id="GGG52573.1"/>
    </source>
</evidence>
<reference evidence="1" key="1">
    <citation type="journal article" date="2014" name="Int. J. Syst. Evol. Microbiol.">
        <title>Complete genome sequence of Corynebacterium casei LMG S-19264T (=DSM 44701T), isolated from a smear-ripened cheese.</title>
        <authorList>
            <consortium name="US DOE Joint Genome Institute (JGI-PGF)"/>
            <person name="Walter F."/>
            <person name="Albersmeier A."/>
            <person name="Kalinowski J."/>
            <person name="Ruckert C."/>
        </authorList>
    </citation>
    <scope>NUCLEOTIDE SEQUENCE</scope>
    <source>
        <strain evidence="1">CGMCC 1.12187</strain>
    </source>
</reference>
<gene>
    <name evidence="1" type="ORF">GCM10011374_14190</name>
</gene>
<dbReference type="RefSeq" id="WP_188535630.1">
    <property type="nucleotide sequence ID" value="NZ_BMEQ01000005.1"/>
</dbReference>
<name>A0A917GP89_9MICC</name>
<comment type="caution">
    <text evidence="1">The sequence shown here is derived from an EMBL/GenBank/DDBJ whole genome shotgun (WGS) entry which is preliminary data.</text>
</comment>
<accession>A0A917GP89</accession>
<proteinExistence type="predicted"/>